<dbReference type="InterPro" id="IPR000726">
    <property type="entry name" value="Glyco_hydro_19_cat"/>
</dbReference>
<organism evidence="3 4">
    <name type="scientific">Variovorax guangxiensis</name>
    <dbReference type="NCBI Taxonomy" id="1775474"/>
    <lineage>
        <taxon>Bacteria</taxon>
        <taxon>Pseudomonadati</taxon>
        <taxon>Pseudomonadota</taxon>
        <taxon>Betaproteobacteria</taxon>
        <taxon>Burkholderiales</taxon>
        <taxon>Comamonadaceae</taxon>
        <taxon>Variovorax</taxon>
    </lineage>
</organism>
<dbReference type="SUPFAM" id="SSF53955">
    <property type="entry name" value="Lysozyme-like"/>
    <property type="match status" value="1"/>
</dbReference>
<evidence type="ECO:0000313" key="3">
    <source>
        <dbReference type="EMBL" id="RUR71086.1"/>
    </source>
</evidence>
<protein>
    <recommendedName>
        <fullName evidence="2">Glycoside hydrolase family 19 catalytic domain-containing protein</fullName>
    </recommendedName>
</protein>
<evidence type="ECO:0000256" key="1">
    <source>
        <dbReference type="SAM" id="SignalP"/>
    </source>
</evidence>
<keyword evidence="1" id="KW-0732">Signal</keyword>
<feature type="chain" id="PRO_5018752135" description="Glycoside hydrolase family 19 catalytic domain-containing protein" evidence="1">
    <location>
        <begin position="21"/>
        <end position="227"/>
    </location>
</feature>
<reference evidence="3 4" key="1">
    <citation type="submission" date="2018-12" db="EMBL/GenBank/DDBJ databases">
        <title>The genome sequences of Variovorax guangxiensis DSM 27352.</title>
        <authorList>
            <person name="Gao J."/>
            <person name="Sun J."/>
        </authorList>
    </citation>
    <scope>NUCLEOTIDE SEQUENCE [LARGE SCALE GENOMIC DNA]</scope>
    <source>
        <strain evidence="3 4">DSM 27352</strain>
    </source>
</reference>
<dbReference type="Gene3D" id="1.10.530.10">
    <property type="match status" value="1"/>
</dbReference>
<dbReference type="EMBL" id="RXFT01000017">
    <property type="protein sequence ID" value="RUR71086.1"/>
    <property type="molecule type" value="Genomic_DNA"/>
</dbReference>
<accession>A0A3S0ZSE4</accession>
<dbReference type="InterPro" id="IPR023346">
    <property type="entry name" value="Lysozyme-like_dom_sf"/>
</dbReference>
<dbReference type="GO" id="GO:0004568">
    <property type="term" value="F:chitinase activity"/>
    <property type="evidence" value="ECO:0007669"/>
    <property type="project" value="InterPro"/>
</dbReference>
<proteinExistence type="predicted"/>
<dbReference type="Pfam" id="PF00182">
    <property type="entry name" value="Glyco_hydro_19"/>
    <property type="match status" value="1"/>
</dbReference>
<dbReference type="RefSeq" id="WP_126025168.1">
    <property type="nucleotide sequence ID" value="NZ_RXFT01000017.1"/>
</dbReference>
<feature type="signal peptide" evidence="1">
    <location>
        <begin position="1"/>
        <end position="20"/>
    </location>
</feature>
<dbReference type="AlphaFoldDB" id="A0A3S0ZSE4"/>
<evidence type="ECO:0000313" key="4">
    <source>
        <dbReference type="Proteomes" id="UP000281118"/>
    </source>
</evidence>
<comment type="caution">
    <text evidence="3">The sequence shown here is derived from an EMBL/GenBank/DDBJ whole genome shotgun (WGS) entry which is preliminary data.</text>
</comment>
<feature type="domain" description="Glycoside hydrolase family 19 catalytic" evidence="2">
    <location>
        <begin position="64"/>
        <end position="159"/>
    </location>
</feature>
<evidence type="ECO:0000259" key="2">
    <source>
        <dbReference type="Pfam" id="PF00182"/>
    </source>
</evidence>
<name>A0A3S0ZSE4_9BURK</name>
<dbReference type="GO" id="GO:0006032">
    <property type="term" value="P:chitin catabolic process"/>
    <property type="evidence" value="ECO:0007669"/>
    <property type="project" value="InterPro"/>
</dbReference>
<sequence length="227" mass="25277">MKRFVFGLALLAFFSTQTQAGNLDRTRFYAECERSKTLPKSLFKGDRRAGINRILDYWEKTGYTDQRWLAYILGTAYRESVGTMAPVREGLCKTDNCSIEAVGKHFRGKHISSDYSKPDAQGRSYFGRGLVQITHKRKYESVGKTLGWGDALVEKPELALDPDKSVVILVEGMAQGLFTGRSLADSFKGEKADWVGARKIVNPGSRRAEITAGHGKDFYACLNSSSI</sequence>
<dbReference type="OrthoDB" id="1242806at2"/>
<dbReference type="GO" id="GO:0016998">
    <property type="term" value="P:cell wall macromolecule catabolic process"/>
    <property type="evidence" value="ECO:0007669"/>
    <property type="project" value="InterPro"/>
</dbReference>
<gene>
    <name evidence="3" type="ORF">EJP67_28930</name>
</gene>
<dbReference type="Proteomes" id="UP000281118">
    <property type="component" value="Unassembled WGS sequence"/>
</dbReference>